<feature type="compositionally biased region" description="Polar residues" evidence="3">
    <location>
        <begin position="132"/>
        <end position="143"/>
    </location>
</feature>
<keyword evidence="2" id="KW-0949">S-adenosyl-L-methionine</keyword>
<comment type="caution">
    <text evidence="5">The sequence shown here is derived from an EMBL/GenBank/DDBJ whole genome shotgun (WGS) entry which is preliminary data.</text>
</comment>
<accession>A0A8J6YNN9</accession>
<feature type="region of interest" description="Disordered" evidence="3">
    <location>
        <begin position="125"/>
        <end position="153"/>
    </location>
</feature>
<dbReference type="InterPro" id="IPR029063">
    <property type="entry name" value="SAM-dependent_MTases_sf"/>
</dbReference>
<gene>
    <name evidence="5" type="ORF">IHV25_03415</name>
</gene>
<keyword evidence="1 5" id="KW-0489">Methyltransferase</keyword>
<organism evidence="5 6">
    <name type="scientific">Phaeovibrio sulfidiphilus</name>
    <dbReference type="NCBI Taxonomy" id="1220600"/>
    <lineage>
        <taxon>Bacteria</taxon>
        <taxon>Pseudomonadati</taxon>
        <taxon>Pseudomonadota</taxon>
        <taxon>Alphaproteobacteria</taxon>
        <taxon>Rhodospirillales</taxon>
        <taxon>Rhodospirillaceae</taxon>
        <taxon>Phaeovibrio</taxon>
    </lineage>
</organism>
<evidence type="ECO:0000256" key="3">
    <source>
        <dbReference type="SAM" id="MobiDB-lite"/>
    </source>
</evidence>
<proteinExistence type="predicted"/>
<reference evidence="5" key="1">
    <citation type="submission" date="2020-10" db="EMBL/GenBank/DDBJ databases">
        <title>Genome sequence of the unusual species of purple photosynthetic bacteria, Phaeovibrio sulfidiphilus DSM 23193, type strain.</title>
        <authorList>
            <person name="Kyndt J.A."/>
            <person name="Meyer T.E."/>
        </authorList>
    </citation>
    <scope>NUCLEOTIDE SEQUENCE</scope>
    <source>
        <strain evidence="5">DSM 23193</strain>
    </source>
</reference>
<feature type="region of interest" description="Disordered" evidence="3">
    <location>
        <begin position="1"/>
        <end position="20"/>
    </location>
</feature>
<protein>
    <submittedName>
        <fullName evidence="5">Methyltransferase</fullName>
    </submittedName>
</protein>
<keyword evidence="6" id="KW-1185">Reference proteome</keyword>
<evidence type="ECO:0000313" key="6">
    <source>
        <dbReference type="Proteomes" id="UP000631034"/>
    </source>
</evidence>
<dbReference type="PANTHER" id="PTHR47739:SF1">
    <property type="entry name" value="TRNA1(VAL) (ADENINE(37)-N6)-METHYLTRANSFERASE"/>
    <property type="match status" value="1"/>
</dbReference>
<evidence type="ECO:0000259" key="4">
    <source>
        <dbReference type="Pfam" id="PF05175"/>
    </source>
</evidence>
<dbReference type="Gene3D" id="3.40.50.150">
    <property type="entry name" value="Vaccinia Virus protein VP39"/>
    <property type="match status" value="1"/>
</dbReference>
<evidence type="ECO:0000313" key="5">
    <source>
        <dbReference type="EMBL" id="MBE1236701.1"/>
    </source>
</evidence>
<dbReference type="AlphaFoldDB" id="A0A8J6YNN9"/>
<name>A0A8J6YNN9_9PROT</name>
<dbReference type="GO" id="GO:0032259">
    <property type="term" value="P:methylation"/>
    <property type="evidence" value="ECO:0007669"/>
    <property type="project" value="UniProtKB-KW"/>
</dbReference>
<dbReference type="CDD" id="cd02440">
    <property type="entry name" value="AdoMet_MTases"/>
    <property type="match status" value="1"/>
</dbReference>
<dbReference type="GO" id="GO:0008168">
    <property type="term" value="F:methyltransferase activity"/>
    <property type="evidence" value="ECO:0007669"/>
    <property type="project" value="UniProtKB-KW"/>
</dbReference>
<dbReference type="Pfam" id="PF05175">
    <property type="entry name" value="MTS"/>
    <property type="match status" value="1"/>
</dbReference>
<evidence type="ECO:0000256" key="1">
    <source>
        <dbReference type="ARBA" id="ARBA00022603"/>
    </source>
</evidence>
<dbReference type="SUPFAM" id="SSF53335">
    <property type="entry name" value="S-adenosyl-L-methionine-dependent methyltransferases"/>
    <property type="match status" value="1"/>
</dbReference>
<dbReference type="Proteomes" id="UP000631034">
    <property type="component" value="Unassembled WGS sequence"/>
</dbReference>
<dbReference type="EMBL" id="JACZHT010000002">
    <property type="protein sequence ID" value="MBE1236701.1"/>
    <property type="molecule type" value="Genomic_DNA"/>
</dbReference>
<dbReference type="InterPro" id="IPR050210">
    <property type="entry name" value="tRNA_Adenine-N(6)_MTase"/>
</dbReference>
<dbReference type="PANTHER" id="PTHR47739">
    <property type="entry name" value="TRNA1(VAL) (ADENINE(37)-N6)-METHYLTRANSFERASE"/>
    <property type="match status" value="1"/>
</dbReference>
<keyword evidence="1 5" id="KW-0808">Transferase</keyword>
<sequence>MTAFETAPLPTGPTPPEPREDALLGGRVRLLQPSAGYRAAIDPVFLAACVDARAGARILDAGAGTGAASLALAVRRPDLTVTGLERNAEALALFRESVIRTGCPERVIPVGADLGEAARTGPGDFDAVMTNPPYTESGSSTSPHPHRSEAHTESAAMPLDRWVRCCLALLRPKGRLYVVFPAARLDALVAACSRATGDLRVFPLWPRAGEPASRVLVCVRKGVRGPAQILPGLVLHEADGAYTAGANRILRDAGALDLRLSGRL</sequence>
<dbReference type="InterPro" id="IPR007848">
    <property type="entry name" value="Small_mtfrase_dom"/>
</dbReference>
<evidence type="ECO:0000256" key="2">
    <source>
        <dbReference type="ARBA" id="ARBA00022691"/>
    </source>
</evidence>
<feature type="domain" description="Methyltransferase small" evidence="4">
    <location>
        <begin position="45"/>
        <end position="139"/>
    </location>
</feature>
<dbReference type="PRINTS" id="PR00507">
    <property type="entry name" value="N12N6MTFRASE"/>
</dbReference>
<dbReference type="RefSeq" id="WP_192533698.1">
    <property type="nucleotide sequence ID" value="NZ_JACZHT010000002.1"/>
</dbReference>